<dbReference type="RefSeq" id="WP_251262870.1">
    <property type="nucleotide sequence ID" value="NZ_JAMQGP010000010.1"/>
</dbReference>
<dbReference type="EMBL" id="JAMQGP010000010">
    <property type="protein sequence ID" value="MCM2681389.1"/>
    <property type="molecule type" value="Genomic_DNA"/>
</dbReference>
<dbReference type="Gene3D" id="3.10.50.30">
    <property type="entry name" value="Transcription elongation factor, GreA/GreB, C-terminal domain"/>
    <property type="match status" value="1"/>
</dbReference>
<proteinExistence type="predicted"/>
<dbReference type="AlphaFoldDB" id="A0AA41WCG2"/>
<dbReference type="GO" id="GO:0032784">
    <property type="term" value="P:regulation of DNA-templated transcription elongation"/>
    <property type="evidence" value="ECO:0007669"/>
    <property type="project" value="InterPro"/>
</dbReference>
<keyword evidence="2" id="KW-1185">Reference proteome</keyword>
<dbReference type="InterPro" id="IPR036953">
    <property type="entry name" value="GreA/GreB_C_sf"/>
</dbReference>
<keyword evidence="1" id="KW-0648">Protein biosynthesis</keyword>
<dbReference type="SUPFAM" id="SSF54534">
    <property type="entry name" value="FKBP-like"/>
    <property type="match status" value="1"/>
</dbReference>
<organism evidence="1 2">
    <name type="scientific">Echinimonas agarilytica</name>
    <dbReference type="NCBI Taxonomy" id="1215918"/>
    <lineage>
        <taxon>Bacteria</taxon>
        <taxon>Pseudomonadati</taxon>
        <taxon>Pseudomonadota</taxon>
        <taxon>Gammaproteobacteria</taxon>
        <taxon>Alteromonadales</taxon>
        <taxon>Echinimonadaceae</taxon>
        <taxon>Echinimonas</taxon>
    </lineage>
</organism>
<gene>
    <name evidence="1" type="ORF">NAF29_17205</name>
</gene>
<evidence type="ECO:0000313" key="2">
    <source>
        <dbReference type="Proteomes" id="UP001165393"/>
    </source>
</evidence>
<reference evidence="1 2" key="1">
    <citation type="journal article" date="2013" name="Antonie Van Leeuwenhoek">
        <title>Echinimonas agarilytica gen. nov., sp. nov., a new gammaproteobacterium isolated from the sea urchin Strongylocentrotus intermedius.</title>
        <authorList>
            <person name="Nedashkovskaya O.I."/>
            <person name="Stenkova A.M."/>
            <person name="Zhukova N.V."/>
            <person name="Van Trappen S."/>
            <person name="Lee J.S."/>
            <person name="Kim S.B."/>
        </authorList>
    </citation>
    <scope>NUCLEOTIDE SEQUENCE [LARGE SCALE GENOMIC DNA]</scope>
    <source>
        <strain evidence="1 2">KMM 6351</strain>
    </source>
</reference>
<name>A0AA41WCG2_9GAMM</name>
<accession>A0AA41WCG2</accession>
<evidence type="ECO:0000313" key="1">
    <source>
        <dbReference type="EMBL" id="MCM2681389.1"/>
    </source>
</evidence>
<comment type="caution">
    <text evidence="1">The sequence shown here is derived from an EMBL/GenBank/DDBJ whole genome shotgun (WGS) entry which is preliminary data.</text>
</comment>
<dbReference type="GO" id="GO:0003746">
    <property type="term" value="F:translation elongation factor activity"/>
    <property type="evidence" value="ECO:0007669"/>
    <property type="project" value="UniProtKB-KW"/>
</dbReference>
<dbReference type="GO" id="GO:0003677">
    <property type="term" value="F:DNA binding"/>
    <property type="evidence" value="ECO:0007669"/>
    <property type="project" value="InterPro"/>
</dbReference>
<keyword evidence="1" id="KW-0251">Elongation factor</keyword>
<sequence>MNKTLLLEHILMVLTQRQKLAEAAAMRAYNTATDGDNVAENKYDTFALEASYLAHGQSQRVLEYKAQVAEYKALEGGMNNIPSKISMASLVELVGAEDVTHRFFVGPSAGGLKIEFERQHITIVTPQSPLGNALMGRQLDDGFQVDIAGKITDYEVVSVQ</sequence>
<protein>
    <submittedName>
        <fullName evidence="1">GreA/GreB family elongation factor</fullName>
    </submittedName>
</protein>
<dbReference type="Proteomes" id="UP001165393">
    <property type="component" value="Unassembled WGS sequence"/>
</dbReference>